<reference evidence="1" key="1">
    <citation type="submission" date="2014-11" db="EMBL/GenBank/DDBJ databases">
        <authorList>
            <person name="Amaro Gonzalez C."/>
        </authorList>
    </citation>
    <scope>NUCLEOTIDE SEQUENCE</scope>
</reference>
<accession>A0A0E9T482</accession>
<dbReference type="AlphaFoldDB" id="A0A0E9T482"/>
<sequence length="16" mass="1840">MISFSRHLHNLSCAHS</sequence>
<organism evidence="1">
    <name type="scientific">Anguilla anguilla</name>
    <name type="common">European freshwater eel</name>
    <name type="synonym">Muraena anguilla</name>
    <dbReference type="NCBI Taxonomy" id="7936"/>
    <lineage>
        <taxon>Eukaryota</taxon>
        <taxon>Metazoa</taxon>
        <taxon>Chordata</taxon>
        <taxon>Craniata</taxon>
        <taxon>Vertebrata</taxon>
        <taxon>Euteleostomi</taxon>
        <taxon>Actinopterygii</taxon>
        <taxon>Neopterygii</taxon>
        <taxon>Teleostei</taxon>
        <taxon>Anguilliformes</taxon>
        <taxon>Anguillidae</taxon>
        <taxon>Anguilla</taxon>
    </lineage>
</organism>
<dbReference type="EMBL" id="GBXM01060797">
    <property type="protein sequence ID" value="JAH47780.1"/>
    <property type="molecule type" value="Transcribed_RNA"/>
</dbReference>
<reference evidence="1" key="2">
    <citation type="journal article" date="2015" name="Fish Shellfish Immunol.">
        <title>Early steps in the European eel (Anguilla anguilla)-Vibrio vulnificus interaction in the gills: Role of the RtxA13 toxin.</title>
        <authorList>
            <person name="Callol A."/>
            <person name="Pajuelo D."/>
            <person name="Ebbesson L."/>
            <person name="Teles M."/>
            <person name="MacKenzie S."/>
            <person name="Amaro C."/>
        </authorList>
    </citation>
    <scope>NUCLEOTIDE SEQUENCE</scope>
</reference>
<proteinExistence type="predicted"/>
<protein>
    <submittedName>
        <fullName evidence="1">Uncharacterized protein</fullName>
    </submittedName>
</protein>
<name>A0A0E9T482_ANGAN</name>
<evidence type="ECO:0000313" key="1">
    <source>
        <dbReference type="EMBL" id="JAH47780.1"/>
    </source>
</evidence>